<proteinExistence type="inferred from homology"/>
<feature type="transmembrane region" description="Helical" evidence="8">
    <location>
        <begin position="306"/>
        <end position="330"/>
    </location>
</feature>
<name>A0AAJ0CVR7_9HYPO</name>
<feature type="compositionally biased region" description="Basic and acidic residues" evidence="7">
    <location>
        <begin position="239"/>
        <end position="248"/>
    </location>
</feature>
<keyword evidence="6 8" id="KW-0472">Membrane</keyword>
<dbReference type="InterPro" id="IPR020846">
    <property type="entry name" value="MFS_dom"/>
</dbReference>
<keyword evidence="4 8" id="KW-0812">Transmembrane</keyword>
<feature type="transmembrane region" description="Helical" evidence="8">
    <location>
        <begin position="102"/>
        <end position="123"/>
    </location>
</feature>
<evidence type="ECO:0000256" key="1">
    <source>
        <dbReference type="ARBA" id="ARBA00004141"/>
    </source>
</evidence>
<reference evidence="10" key="1">
    <citation type="submission" date="2023-06" db="EMBL/GenBank/DDBJ databases">
        <title>Conoideocrella luteorostrata (Hypocreales: Clavicipitaceae), a potential biocontrol fungus for elongate hemlock scale in United States Christmas tree production areas.</title>
        <authorList>
            <person name="Barrett H."/>
            <person name="Lovett B."/>
            <person name="Macias A.M."/>
            <person name="Stajich J.E."/>
            <person name="Kasson M.T."/>
        </authorList>
    </citation>
    <scope>NUCLEOTIDE SEQUENCE</scope>
    <source>
        <strain evidence="10">ARSEF 14590</strain>
    </source>
</reference>
<comment type="caution">
    <text evidence="10">The sequence shown here is derived from an EMBL/GenBank/DDBJ whole genome shotgun (WGS) entry which is preliminary data.</text>
</comment>
<gene>
    <name evidence="10" type="ORF">QQS21_002190</name>
</gene>
<comment type="similarity">
    <text evidence="2">Belongs to the major facilitator superfamily. Vesicular transporter family.</text>
</comment>
<accession>A0AAJ0CVR7</accession>
<evidence type="ECO:0000256" key="5">
    <source>
        <dbReference type="ARBA" id="ARBA00022989"/>
    </source>
</evidence>
<dbReference type="InterPro" id="IPR050930">
    <property type="entry name" value="MFS_Vesicular_Transporter"/>
</dbReference>
<dbReference type="Pfam" id="PF07690">
    <property type="entry name" value="MFS_1"/>
    <property type="match status" value="1"/>
</dbReference>
<comment type="subcellular location">
    <subcellularLocation>
        <location evidence="1">Membrane</location>
        <topology evidence="1">Multi-pass membrane protein</topology>
    </subcellularLocation>
</comment>
<protein>
    <recommendedName>
        <fullName evidence="9">Major facilitator superfamily (MFS) profile domain-containing protein</fullName>
    </recommendedName>
</protein>
<feature type="transmembrane region" description="Helical" evidence="8">
    <location>
        <begin position="129"/>
        <end position="147"/>
    </location>
</feature>
<dbReference type="InterPro" id="IPR036259">
    <property type="entry name" value="MFS_trans_sf"/>
</dbReference>
<dbReference type="SUPFAM" id="SSF103473">
    <property type="entry name" value="MFS general substrate transporter"/>
    <property type="match status" value="1"/>
</dbReference>
<evidence type="ECO:0000256" key="8">
    <source>
        <dbReference type="SAM" id="Phobius"/>
    </source>
</evidence>
<dbReference type="AlphaFoldDB" id="A0AAJ0CVR7"/>
<sequence>MNYKDIKARYSFNSPPVLLKYRSNSFLILLVVCAAVFTDIFLYGILVPVLPFALTERVGIPPNQIAKWNGILLALYNLGLCIGSPIFGFYADYTSSRKLPLLMGLVALAGATFLLCFGKTIAIFAVGRILQGVSAAICWAVGLALLADTMRDRIGWATGWVNWAMTAGFLLAPILGGVAYENAGYYSVYYIAFGLIACDIALRLVLVEKKVARKWEEPDQDGAATEHAQTCTVNDLETPNDRVEEGTVERQTEGKVVRTTASAYWSLIKSRRLLASLLGCIMQSASKFAFFTVVPPFVDETFHWNSLAAGLIFLCVFVPGFLSPFVGTLADRYGTKWLSCGGFLMSIPLFVCLRFVTSNTTSQKVLFGVLLTLMGVALTMSSTPLMAEITYVIEEKEKRQPGIWGSKGVYGVGFGLFTTSFALGGVIGSFMAGYLYEGPGWNTFGWAFAIWCAGGAVICGFSVGGSVLEGE</sequence>
<evidence type="ECO:0000256" key="3">
    <source>
        <dbReference type="ARBA" id="ARBA00022448"/>
    </source>
</evidence>
<dbReference type="CDD" id="cd17325">
    <property type="entry name" value="MFS_MdtG_SLC18_like"/>
    <property type="match status" value="1"/>
</dbReference>
<evidence type="ECO:0000256" key="4">
    <source>
        <dbReference type="ARBA" id="ARBA00022692"/>
    </source>
</evidence>
<feature type="compositionally biased region" description="Polar residues" evidence="7">
    <location>
        <begin position="227"/>
        <end position="237"/>
    </location>
</feature>
<dbReference type="PANTHER" id="PTHR23506:SF23">
    <property type="entry name" value="GH10249P"/>
    <property type="match status" value="1"/>
</dbReference>
<dbReference type="PANTHER" id="PTHR23506">
    <property type="entry name" value="GH10249P"/>
    <property type="match status" value="1"/>
</dbReference>
<feature type="transmembrane region" description="Helical" evidence="8">
    <location>
        <begin position="26"/>
        <end position="50"/>
    </location>
</feature>
<dbReference type="PRINTS" id="PR01035">
    <property type="entry name" value="TCRTETA"/>
</dbReference>
<evidence type="ECO:0000256" key="6">
    <source>
        <dbReference type="ARBA" id="ARBA00023136"/>
    </source>
</evidence>
<evidence type="ECO:0000256" key="2">
    <source>
        <dbReference type="ARBA" id="ARBA00006829"/>
    </source>
</evidence>
<feature type="transmembrane region" description="Helical" evidence="8">
    <location>
        <begin position="337"/>
        <end position="356"/>
    </location>
</feature>
<dbReference type="InterPro" id="IPR011701">
    <property type="entry name" value="MFS"/>
</dbReference>
<dbReference type="PROSITE" id="PS50850">
    <property type="entry name" value="MFS"/>
    <property type="match status" value="1"/>
</dbReference>
<evidence type="ECO:0000313" key="11">
    <source>
        <dbReference type="Proteomes" id="UP001251528"/>
    </source>
</evidence>
<feature type="domain" description="Major facilitator superfamily (MFS) profile" evidence="9">
    <location>
        <begin position="28"/>
        <end position="471"/>
    </location>
</feature>
<organism evidence="10 11">
    <name type="scientific">Conoideocrella luteorostrata</name>
    <dbReference type="NCBI Taxonomy" id="1105319"/>
    <lineage>
        <taxon>Eukaryota</taxon>
        <taxon>Fungi</taxon>
        <taxon>Dikarya</taxon>
        <taxon>Ascomycota</taxon>
        <taxon>Pezizomycotina</taxon>
        <taxon>Sordariomycetes</taxon>
        <taxon>Hypocreomycetidae</taxon>
        <taxon>Hypocreales</taxon>
        <taxon>Clavicipitaceae</taxon>
        <taxon>Conoideocrella</taxon>
    </lineage>
</organism>
<dbReference type="EMBL" id="JASWJB010000025">
    <property type="protein sequence ID" value="KAK2609256.1"/>
    <property type="molecule type" value="Genomic_DNA"/>
</dbReference>
<feature type="region of interest" description="Disordered" evidence="7">
    <location>
        <begin position="218"/>
        <end position="248"/>
    </location>
</feature>
<feature type="transmembrane region" description="Helical" evidence="8">
    <location>
        <begin position="273"/>
        <end position="294"/>
    </location>
</feature>
<dbReference type="Proteomes" id="UP001251528">
    <property type="component" value="Unassembled WGS sequence"/>
</dbReference>
<evidence type="ECO:0000259" key="9">
    <source>
        <dbReference type="PROSITE" id="PS50850"/>
    </source>
</evidence>
<feature type="transmembrane region" description="Helical" evidence="8">
    <location>
        <begin position="448"/>
        <end position="468"/>
    </location>
</feature>
<feature type="transmembrane region" description="Helical" evidence="8">
    <location>
        <begin position="70"/>
        <end position="90"/>
    </location>
</feature>
<evidence type="ECO:0000313" key="10">
    <source>
        <dbReference type="EMBL" id="KAK2609256.1"/>
    </source>
</evidence>
<feature type="transmembrane region" description="Helical" evidence="8">
    <location>
        <begin position="186"/>
        <end position="206"/>
    </location>
</feature>
<feature type="transmembrane region" description="Helical" evidence="8">
    <location>
        <begin position="159"/>
        <end position="180"/>
    </location>
</feature>
<keyword evidence="5 8" id="KW-1133">Transmembrane helix</keyword>
<feature type="transmembrane region" description="Helical" evidence="8">
    <location>
        <begin position="408"/>
        <end position="436"/>
    </location>
</feature>
<dbReference type="Gene3D" id="1.20.1250.20">
    <property type="entry name" value="MFS general substrate transporter like domains"/>
    <property type="match status" value="1"/>
</dbReference>
<dbReference type="GO" id="GO:0022857">
    <property type="term" value="F:transmembrane transporter activity"/>
    <property type="evidence" value="ECO:0007669"/>
    <property type="project" value="InterPro"/>
</dbReference>
<keyword evidence="11" id="KW-1185">Reference proteome</keyword>
<dbReference type="InterPro" id="IPR001958">
    <property type="entry name" value="Tet-R_TetA/multi-R_MdtG-like"/>
</dbReference>
<feature type="transmembrane region" description="Helical" evidence="8">
    <location>
        <begin position="368"/>
        <end position="387"/>
    </location>
</feature>
<keyword evidence="3" id="KW-0813">Transport</keyword>
<dbReference type="GO" id="GO:0016020">
    <property type="term" value="C:membrane"/>
    <property type="evidence" value="ECO:0007669"/>
    <property type="project" value="UniProtKB-SubCell"/>
</dbReference>
<evidence type="ECO:0000256" key="7">
    <source>
        <dbReference type="SAM" id="MobiDB-lite"/>
    </source>
</evidence>